<proteinExistence type="predicted"/>
<dbReference type="InterPro" id="IPR050587">
    <property type="entry name" value="GNT1/Glycosyltrans_8"/>
</dbReference>
<dbReference type="EMBL" id="MCGO01000018">
    <property type="protein sequence ID" value="ORY46037.1"/>
    <property type="molecule type" value="Genomic_DNA"/>
</dbReference>
<sequence>MFVQFMLLRRKSFFRRLLVLFCVLWAIPYASRALLPTSARLKPQSDQQVEAIPRHPPPNTTFTPSFSVVPAKQRAIITFLASAKPLEEAKLRGLSDADWFWTSAFLHAYNFLHNNKTRLDPHGNTEFIVMVTHLVPKEYVDALVLLGARVWTVPSIEIPGREKPGDKYQFLYTKLHVWRLEDVYESILFLDTDLMFFDISPITLFDFVQPQQMPFFASSRDWMDGNGVFNTGLQLLKPSNRHFRELLELAADPNKTRYGDQGLLNRFFGAEGLNSWYELPALWNMNHLEQRSIAQINESYGLHGKFWSECTFWPEETQHVIFQKWRDAMISLRKIQLSHLPHNPNIPVVPAIPETCSLWAPLFEATTIKWQSSMPTLALISFESASVDTISTRETFSSYGAQAAHIILPSQSLVSLLTWLNSSLLLQYDFLWVLSDAAIFRTPSPSLFHPTLKEMRKRAGLGDVLFVFQDCAPTKTASFLISREARGKVNNFLEAVEKNGHAGAEEWVLWGLFLSWFTRNGGDACLQVLKGRGLEYDISEEECSGTNGYLFDVGGFGRIEKGDWREVRKPVVPRKVFDEHTRKKVTESFMFQPSLESRPPKTKAIITLLATAPADFKTKQFADPDWFWTAALFHAYTFYNNPLTKLNASQDIEFAVMVTPAVPHPFIKTLLHLGARVITVPALEIPGREKPGDKYQYVYTKLQLQRLSPVYAQILYIDIDLFYFTKNPSPLFDLVTESPFFGSTLEWKAHERKWGQFNSGLQLFTPREEQYKRLFEYAKDAEYARYGDQGLLTTYYRDRWTILPREFNTHHLEERNVTEVEVGVGFHAKFWSECQKFSEAVKEKGLFSEWAAGMGEVRKVLLKNEEDVVVPPVISTDCEEWSLMVDMARKSGVLMDSVAFVSFGDVSKAEVERRDTVSRNYGQQALHYQHIGTRLSVALEEVVLLLHRFEWVWLLRPHVEMKVRNRPILLDLVRFKEGLIGGVEMVEFEDCGSESASVVVTKLGQERLNGFIKTNSSEITEDSALWAAFIQEFSHSSNVKRMLKEHSLYDLNCKA</sequence>
<dbReference type="Gene3D" id="3.90.550.10">
    <property type="entry name" value="Spore Coat Polysaccharide Biosynthesis Protein SpsA, Chain A"/>
    <property type="match status" value="2"/>
</dbReference>
<comment type="caution">
    <text evidence="1">The sequence shown here is derived from an EMBL/GenBank/DDBJ whole genome shotgun (WGS) entry which is preliminary data.</text>
</comment>
<dbReference type="InterPro" id="IPR002495">
    <property type="entry name" value="Glyco_trans_8"/>
</dbReference>
<evidence type="ECO:0000313" key="2">
    <source>
        <dbReference type="Proteomes" id="UP000193642"/>
    </source>
</evidence>
<evidence type="ECO:0000313" key="1">
    <source>
        <dbReference type="EMBL" id="ORY46037.1"/>
    </source>
</evidence>
<dbReference type="InterPro" id="IPR029044">
    <property type="entry name" value="Nucleotide-diphossugar_trans"/>
</dbReference>
<dbReference type="OrthoDB" id="2014201at2759"/>
<dbReference type="Pfam" id="PF01501">
    <property type="entry name" value="Glyco_transf_8"/>
    <property type="match status" value="1"/>
</dbReference>
<accession>A0A1Y2CGK0</accession>
<keyword evidence="1" id="KW-0808">Transferase</keyword>
<protein>
    <submittedName>
        <fullName evidence="1">Nucleotide-diphospho-sugar transferase</fullName>
    </submittedName>
</protein>
<dbReference type="SUPFAM" id="SSF53448">
    <property type="entry name" value="Nucleotide-diphospho-sugar transferases"/>
    <property type="match status" value="2"/>
</dbReference>
<dbReference type="PANTHER" id="PTHR11183">
    <property type="entry name" value="GLYCOGENIN SUBFAMILY MEMBER"/>
    <property type="match status" value="1"/>
</dbReference>
<dbReference type="GO" id="GO:0016757">
    <property type="term" value="F:glycosyltransferase activity"/>
    <property type="evidence" value="ECO:0007669"/>
    <property type="project" value="InterPro"/>
</dbReference>
<organism evidence="1 2">
    <name type="scientific">Rhizoclosmatium globosum</name>
    <dbReference type="NCBI Taxonomy" id="329046"/>
    <lineage>
        <taxon>Eukaryota</taxon>
        <taxon>Fungi</taxon>
        <taxon>Fungi incertae sedis</taxon>
        <taxon>Chytridiomycota</taxon>
        <taxon>Chytridiomycota incertae sedis</taxon>
        <taxon>Chytridiomycetes</taxon>
        <taxon>Chytridiales</taxon>
        <taxon>Chytriomycetaceae</taxon>
        <taxon>Rhizoclosmatium</taxon>
    </lineage>
</organism>
<keyword evidence="2" id="KW-1185">Reference proteome</keyword>
<reference evidence="1 2" key="1">
    <citation type="submission" date="2016-07" db="EMBL/GenBank/DDBJ databases">
        <title>Pervasive Adenine N6-methylation of Active Genes in Fungi.</title>
        <authorList>
            <consortium name="DOE Joint Genome Institute"/>
            <person name="Mondo S.J."/>
            <person name="Dannebaum R.O."/>
            <person name="Kuo R.C."/>
            <person name="Labutti K."/>
            <person name="Haridas S."/>
            <person name="Kuo A."/>
            <person name="Salamov A."/>
            <person name="Ahrendt S.R."/>
            <person name="Lipzen A."/>
            <person name="Sullivan W."/>
            <person name="Andreopoulos W.B."/>
            <person name="Clum A."/>
            <person name="Lindquist E."/>
            <person name="Daum C."/>
            <person name="Ramamoorthy G.K."/>
            <person name="Gryganskyi A."/>
            <person name="Culley D."/>
            <person name="Magnuson J.K."/>
            <person name="James T.Y."/>
            <person name="O'Malley M.A."/>
            <person name="Stajich J.E."/>
            <person name="Spatafora J.W."/>
            <person name="Visel A."/>
            <person name="Grigoriev I.V."/>
        </authorList>
    </citation>
    <scope>NUCLEOTIDE SEQUENCE [LARGE SCALE GENOMIC DNA]</scope>
    <source>
        <strain evidence="1 2">JEL800</strain>
    </source>
</reference>
<dbReference type="STRING" id="329046.A0A1Y2CGK0"/>
<name>A0A1Y2CGK0_9FUNG</name>
<gene>
    <name evidence="1" type="ORF">BCR33DRAFT_716048</name>
</gene>
<dbReference type="Proteomes" id="UP000193642">
    <property type="component" value="Unassembled WGS sequence"/>
</dbReference>
<dbReference type="AlphaFoldDB" id="A0A1Y2CGK0"/>